<gene>
    <name evidence="1" type="ORF">A1D17_03120</name>
</gene>
<reference evidence="1 2" key="2">
    <citation type="journal article" date="2018" name="Nature">
        <title>Mutant phenotypes for thousands of bacterial genes of unknown function.</title>
        <authorList>
            <person name="Price M.N."/>
            <person name="Wetmore K.M."/>
            <person name="Waters R.J."/>
            <person name="Callaghan M."/>
            <person name="Ray J."/>
            <person name="Liu H."/>
            <person name="Kuehl J.V."/>
            <person name="Melnyk R.A."/>
            <person name="Lamson J.S."/>
            <person name="Suh Y."/>
            <person name="Carlson H.K."/>
            <person name="Esquivel Z."/>
            <person name="Sadeeshkumar H."/>
            <person name="Chakraborty R."/>
            <person name="Zane G.M."/>
            <person name="Rubin B.E."/>
            <person name="Wall J.D."/>
            <person name="Visel A."/>
            <person name="Bristow J."/>
            <person name="Blow M.J."/>
            <person name="Arkin A.P."/>
            <person name="Deutschbauer A.M."/>
        </authorList>
    </citation>
    <scope>NUCLEOTIDE SEQUENCE [LARGE SCALE GENOMIC DNA]</scope>
    <source>
        <strain evidence="1 2">FW300-N1B4</strain>
    </source>
</reference>
<protein>
    <recommendedName>
        <fullName evidence="3">AAA+ ATPase domain-containing protein</fullName>
    </recommendedName>
</protein>
<accession>A0A161Z9Z8</accession>
<evidence type="ECO:0000313" key="1">
    <source>
        <dbReference type="EMBL" id="KZN20547.1"/>
    </source>
</evidence>
<dbReference type="InterPro" id="IPR027417">
    <property type="entry name" value="P-loop_NTPase"/>
</dbReference>
<reference evidence="2" key="1">
    <citation type="submission" date="2016-03" db="EMBL/GenBank/DDBJ databases">
        <authorList>
            <person name="Ray J."/>
            <person name="Price M."/>
            <person name="Deutschbauer A."/>
        </authorList>
    </citation>
    <scope>NUCLEOTIDE SEQUENCE [LARGE SCALE GENOMIC DNA]</scope>
    <source>
        <strain evidence="2">FW300-N1B4</strain>
    </source>
</reference>
<evidence type="ECO:0008006" key="3">
    <source>
        <dbReference type="Google" id="ProtNLM"/>
    </source>
</evidence>
<evidence type="ECO:0000313" key="2">
    <source>
        <dbReference type="Proteomes" id="UP000076489"/>
    </source>
</evidence>
<proteinExistence type="predicted"/>
<comment type="caution">
    <text evidence="1">The sequence shown here is derived from an EMBL/GenBank/DDBJ whole genome shotgun (WGS) entry which is preliminary data.</text>
</comment>
<dbReference type="SUPFAM" id="SSF52540">
    <property type="entry name" value="P-loop containing nucleoside triphosphate hydrolases"/>
    <property type="match status" value="1"/>
</dbReference>
<dbReference type="Proteomes" id="UP000076489">
    <property type="component" value="Unassembled WGS sequence"/>
</dbReference>
<sequence length="264" mass="28866">MTNEIRFPSGATLRQVKKDAKTLKRELNIAHHEALNAAAKQHGFNLDWRELQSRFDRGGVLVDLKFQCNVSLPLTLLRPTGFVVGPTGSGKPAIAAELCVNLLNEGIPVVYLVYDFMRAYSTIPGFIGDAMRSAPANVPGFKVHTISTEASFSDVLDSIAPRPGTLIIVEEPQTLSGFDTASLRNACVKWQVGFVGVVQHAEVISHVAVDCIAFTIDASDLNGEGTLCIHHTDRLARLRLTRLKVTKAYQGIFQTFAALIQRPE</sequence>
<dbReference type="RefSeq" id="WP_063340595.1">
    <property type="nucleotide sequence ID" value="NZ_LUKJ01000002.1"/>
</dbReference>
<organism evidence="1 2">
    <name type="scientific">Pseudomonas fluorescens</name>
    <dbReference type="NCBI Taxonomy" id="294"/>
    <lineage>
        <taxon>Bacteria</taxon>
        <taxon>Pseudomonadati</taxon>
        <taxon>Pseudomonadota</taxon>
        <taxon>Gammaproteobacteria</taxon>
        <taxon>Pseudomonadales</taxon>
        <taxon>Pseudomonadaceae</taxon>
        <taxon>Pseudomonas</taxon>
    </lineage>
</organism>
<name>A0A161Z9Z8_PSEFL</name>
<dbReference type="OrthoDB" id="7033092at2"/>
<dbReference type="EMBL" id="LUKJ01000002">
    <property type="protein sequence ID" value="KZN20547.1"/>
    <property type="molecule type" value="Genomic_DNA"/>
</dbReference>
<dbReference type="AlphaFoldDB" id="A0A161Z9Z8"/>